<gene>
    <name evidence="1" type="ORF">MUU45_000771</name>
</gene>
<organism evidence="1 2">
    <name type="scientific">Rodentibacter pneumotropicus</name>
    <dbReference type="NCBI Taxonomy" id="758"/>
    <lineage>
        <taxon>Bacteria</taxon>
        <taxon>Pseudomonadati</taxon>
        <taxon>Pseudomonadota</taxon>
        <taxon>Gammaproteobacteria</taxon>
        <taxon>Pasteurellales</taxon>
        <taxon>Pasteurellaceae</taxon>
        <taxon>Rodentibacter</taxon>
    </lineage>
</organism>
<dbReference type="Proteomes" id="UP001206350">
    <property type="component" value="Unassembled WGS sequence"/>
</dbReference>
<evidence type="ECO:0000313" key="2">
    <source>
        <dbReference type="Proteomes" id="UP001206350"/>
    </source>
</evidence>
<accession>A0AAW5LBM6</accession>
<comment type="caution">
    <text evidence="1">The sequence shown here is derived from an EMBL/GenBank/DDBJ whole genome shotgun (WGS) entry which is preliminary data.</text>
</comment>
<dbReference type="RefSeq" id="WP_077664413.1">
    <property type="nucleotide sequence ID" value="NZ_JALJCU010000008.1"/>
</dbReference>
<keyword evidence="2" id="KW-1185">Reference proteome</keyword>
<name>A0AAW5LBM6_9PAST</name>
<sequence>MALYDLARGGVAPEYGTGCKGCVVSENDLAIFLQPDNRDGYHFRDQRTWGSVLHDLDHRYGKRVEDLAVGDKLRIFLQPNHANVKSIFMDFREPVAGFKFKLVSANGADYSGKTTKAAYSKCSGIETTEAVEGEIDTGAVEAYTQYVTLVENGYNAKVEAIDLEIVALPSDLSALETAQMQFGRRFEPEGYMMPSMY</sequence>
<dbReference type="AlphaFoldDB" id="A0AAW5LBM6"/>
<evidence type="ECO:0000313" key="1">
    <source>
        <dbReference type="EMBL" id="MCQ9120953.1"/>
    </source>
</evidence>
<protein>
    <submittedName>
        <fullName evidence="1">Uncharacterized protein</fullName>
    </submittedName>
</protein>
<proteinExistence type="predicted"/>
<reference evidence="1 2" key="1">
    <citation type="journal article" date="2022" name="Microbiol. Spectr.">
        <title>Microbiota of the Pregnant Mouse: Characterization of the Bacterial Communities in the Oral Cavity, Lung, Intestine, and Vagina through Culture and DNA Sequencing.</title>
        <authorList>
            <person name="Greenberg J.M."/>
            <person name="Romero R."/>
            <person name="Winters A.D."/>
            <person name="Galaz J."/>
            <person name="Garcia-Flores V."/>
            <person name="Arenas-Hernandez M."/>
            <person name="Panzer J."/>
            <person name="Shaffer Z."/>
            <person name="Kracht D.J."/>
            <person name="Gomez-Lopez N."/>
            <person name="Theis K.R."/>
        </authorList>
    </citation>
    <scope>NUCLEOTIDE SEQUENCE [LARGE SCALE GENOMIC DNA]</scope>
    <source>
        <strain evidence="1 2">MAC-C1-H1</strain>
    </source>
</reference>
<dbReference type="EMBL" id="JALJCU010000008">
    <property type="protein sequence ID" value="MCQ9120953.1"/>
    <property type="molecule type" value="Genomic_DNA"/>
</dbReference>